<dbReference type="InterPro" id="IPR046980">
    <property type="entry name" value="KefG/KefF"/>
</dbReference>
<dbReference type="eggNOG" id="COG2249">
    <property type="taxonomic scope" value="Bacteria"/>
</dbReference>
<organism evidence="3">
    <name type="scientific">Geobacter sp. (strain M21)</name>
    <dbReference type="NCBI Taxonomy" id="443144"/>
    <lineage>
        <taxon>Bacteria</taxon>
        <taxon>Pseudomonadati</taxon>
        <taxon>Thermodesulfobacteriota</taxon>
        <taxon>Desulfuromonadia</taxon>
        <taxon>Geobacterales</taxon>
        <taxon>Geobacteraceae</taxon>
        <taxon>Geobacter</taxon>
    </lineage>
</organism>
<dbReference type="GO" id="GO:0010181">
    <property type="term" value="F:FMN binding"/>
    <property type="evidence" value="ECO:0007669"/>
    <property type="project" value="TreeGrafter"/>
</dbReference>
<sequence>MKNILILFAHPRYEKSRTNKALIDALKGQEGITVHDLYELYPDFNIDVAREQELLLTHQIIVWHYPLFLYGAPAMIKQWMDLVLEHGWAHGAGVKNLVGKEVLATITSGGSRESYSHSGFNRHTMPELLFPLKQAANLCRMTWLPPFVVQGTYRLTDGMLAEYGHLYRQVLQSLAQSPPLESIRGCDFLNDWIADRRSSHDG</sequence>
<dbReference type="InterPro" id="IPR003680">
    <property type="entry name" value="Flavodoxin_fold"/>
</dbReference>
<dbReference type="InterPro" id="IPR029039">
    <property type="entry name" value="Flavoprotein-like_sf"/>
</dbReference>
<dbReference type="SUPFAM" id="SSF52218">
    <property type="entry name" value="Flavoproteins"/>
    <property type="match status" value="1"/>
</dbReference>
<dbReference type="AlphaFoldDB" id="C6E1F3"/>
<evidence type="ECO:0000259" key="2">
    <source>
        <dbReference type="Pfam" id="PF02525"/>
    </source>
</evidence>
<dbReference type="GO" id="GO:0003955">
    <property type="term" value="F:NAD(P)H dehydrogenase (quinone) activity"/>
    <property type="evidence" value="ECO:0007669"/>
    <property type="project" value="TreeGrafter"/>
</dbReference>
<dbReference type="EMBL" id="CP001661">
    <property type="protein sequence ID" value="ACT18801.1"/>
    <property type="molecule type" value="Genomic_DNA"/>
</dbReference>
<dbReference type="Pfam" id="PF02525">
    <property type="entry name" value="Flavodoxin_2"/>
    <property type="match status" value="1"/>
</dbReference>
<proteinExistence type="predicted"/>
<evidence type="ECO:0000313" key="3">
    <source>
        <dbReference type="EMBL" id="ACT18801.1"/>
    </source>
</evidence>
<dbReference type="Gene3D" id="3.40.50.360">
    <property type="match status" value="1"/>
</dbReference>
<dbReference type="STRING" id="443144.GM21_2765"/>
<accession>C6E1F3</accession>
<dbReference type="GO" id="GO:0009055">
    <property type="term" value="F:electron transfer activity"/>
    <property type="evidence" value="ECO:0007669"/>
    <property type="project" value="TreeGrafter"/>
</dbReference>
<keyword evidence="1" id="KW-0560">Oxidoreductase</keyword>
<dbReference type="PANTHER" id="PTHR47307:SF1">
    <property type="entry name" value="GLUTATHIONE-REGULATED POTASSIUM-EFFLUX SYSTEM ANCILLARY PROTEIN KEFG"/>
    <property type="match status" value="1"/>
</dbReference>
<feature type="domain" description="Flavodoxin-like fold" evidence="2">
    <location>
        <begin position="2"/>
        <end position="156"/>
    </location>
</feature>
<name>C6E1F3_GEOSM</name>
<evidence type="ECO:0000256" key="1">
    <source>
        <dbReference type="ARBA" id="ARBA00023002"/>
    </source>
</evidence>
<gene>
    <name evidence="3" type="ordered locus">GM21_2765</name>
</gene>
<dbReference type="OrthoDB" id="9798454at2"/>
<dbReference type="PANTHER" id="PTHR47307">
    <property type="entry name" value="GLUTATHIONE-REGULATED POTASSIUM-EFFLUX SYSTEM ANCILLARY PROTEIN KEFG"/>
    <property type="match status" value="1"/>
</dbReference>
<dbReference type="KEGG" id="gem:GM21_2765"/>
<protein>
    <submittedName>
        <fullName evidence="3">NAD(P)H dehydrogenase (Quinone)</fullName>
    </submittedName>
</protein>
<dbReference type="HOGENOM" id="CLU_058643_0_1_7"/>
<reference evidence="3" key="1">
    <citation type="submission" date="2009-07" db="EMBL/GenBank/DDBJ databases">
        <title>Complete sequence of Geobacter sp. M21.</title>
        <authorList>
            <consortium name="US DOE Joint Genome Institute"/>
            <person name="Lucas S."/>
            <person name="Copeland A."/>
            <person name="Lapidus A."/>
            <person name="Glavina del Rio T."/>
            <person name="Dalin E."/>
            <person name="Tice H."/>
            <person name="Bruce D."/>
            <person name="Goodwin L."/>
            <person name="Pitluck S."/>
            <person name="Saunders E."/>
            <person name="Brettin T."/>
            <person name="Detter J.C."/>
            <person name="Han C."/>
            <person name="Larimer F."/>
            <person name="Land M."/>
            <person name="Hauser L."/>
            <person name="Kyrpides N."/>
            <person name="Ovchinnikova G."/>
            <person name="Lovley D."/>
        </authorList>
    </citation>
    <scope>NUCLEOTIDE SEQUENCE [LARGE SCALE GENOMIC DNA]</scope>
    <source>
        <strain evidence="3">M21</strain>
    </source>
</reference>